<comment type="caution">
    <text evidence="1">The sequence shown here is derived from an EMBL/GenBank/DDBJ whole genome shotgun (WGS) entry which is preliminary data.</text>
</comment>
<organism evidence="1 2">
    <name type="scientific">Leishmania donovani</name>
    <dbReference type="NCBI Taxonomy" id="5661"/>
    <lineage>
        <taxon>Eukaryota</taxon>
        <taxon>Discoba</taxon>
        <taxon>Euglenozoa</taxon>
        <taxon>Kinetoplastea</taxon>
        <taxon>Metakinetoplastina</taxon>
        <taxon>Trypanosomatida</taxon>
        <taxon>Trypanosomatidae</taxon>
        <taxon>Leishmaniinae</taxon>
        <taxon>Leishmania</taxon>
    </lineage>
</organism>
<protein>
    <submittedName>
        <fullName evidence="1">Uncharacterized protein</fullName>
    </submittedName>
</protein>
<dbReference type="EMBL" id="RHLD01000008">
    <property type="protein sequence ID" value="TPP43203.1"/>
    <property type="molecule type" value="Genomic_DNA"/>
</dbReference>
<reference evidence="2" key="1">
    <citation type="submission" date="2019-02" db="EMBL/GenBank/DDBJ databases">
        <title>FDA dAtabase for Regulatory Grade micrObial Sequences (FDA-ARGOS): Supporting development and validation of Infectious Disease Dx tests.</title>
        <authorList>
            <person name="Duncan R."/>
            <person name="Fisher C."/>
            <person name="Tallon L."/>
            <person name="Sadzewicz L."/>
            <person name="Sengamalay N."/>
            <person name="Ott S."/>
            <person name="Godinez A."/>
            <person name="Nagaraj S."/>
            <person name="Vavikolanu K."/>
            <person name="Vyas G."/>
            <person name="Nadendla S."/>
            <person name="Aluvathingal J."/>
            <person name="Sichtig H."/>
        </authorList>
    </citation>
    <scope>NUCLEOTIDE SEQUENCE [LARGE SCALE GENOMIC DNA]</scope>
    <source>
        <strain evidence="2">FDAARGOS_360</strain>
    </source>
</reference>
<evidence type="ECO:0000313" key="2">
    <source>
        <dbReference type="Proteomes" id="UP000318821"/>
    </source>
</evidence>
<proteinExistence type="predicted"/>
<sequence length="134" mass="14555">MAPVADNTYTYAPLVWGGLAACMVAFYPTLENLLWGSAVAVRWSASVCAQLREWKVQCSESGIQESAPVDNMFVGMQLGLRGRSVDYGFCTTAKHWAYVSFDAICATALNGHLALMRGDAGPDRHDGLPPAQRR</sequence>
<dbReference type="AlphaFoldDB" id="A0A504X4H2"/>
<evidence type="ECO:0000313" key="1">
    <source>
        <dbReference type="EMBL" id="TPP43203.1"/>
    </source>
</evidence>
<name>A0A504X4H2_LEIDO</name>
<gene>
    <name evidence="1" type="ORF">CGC20_6185</name>
</gene>
<accession>A0A504X4H2</accession>
<dbReference type="Proteomes" id="UP000318821">
    <property type="component" value="Unassembled WGS sequence"/>
</dbReference>